<feature type="transmembrane region" description="Helical" evidence="3">
    <location>
        <begin position="133"/>
        <end position="157"/>
    </location>
</feature>
<dbReference type="Pfam" id="PF13399">
    <property type="entry name" value="LytR_C"/>
    <property type="match status" value="1"/>
</dbReference>
<evidence type="ECO:0000256" key="1">
    <source>
        <dbReference type="ARBA" id="ARBA00006068"/>
    </source>
</evidence>
<evidence type="ECO:0000313" key="7">
    <source>
        <dbReference type="Proteomes" id="UP000000960"/>
    </source>
</evidence>
<sequence>MARRSHSSQNRGRNSRDRYEDTPEYDTEDFAQDDYDAYDQGGYQPRTLGSVRSAGASSARNNHAESHGSRFTREPLIGQTNVGDEWPEDNPATQPRNARYASHRAGAVSHAPSRAEGVGAYSKKRQGSSRGRGLKIFGGILGTLLLVAGIAFAWWMLDTNSKLRQGLDANLQATLVQVAPSDPFYMLLLGVDKDEGRAENWGDSNANFRADTIILARVDPKNKKITLISIPRDTMVDLGEHGKQKINSAYSYGGASGMVEAVSKLANVNISHYAEVDFESFTKIVDSIGGITVNLPVAVSDMQYSGIDLPAGEQQLNGQQALGLSRSRHAYDNYGAGDFYRAANQRMILTAIAKKVLKLDPVSMSGAVSTMAESVTTDFNVTDIVGLAMSLRGLDTSKDMYSARTPTTSELIDDVWYEIVDKDAWKTMMDRVNQALPPLEDASTDETTGIAGTVAGDASATDNIKPDYTGEVAVLNGTDVQGLAAQKAGILKTKGYTAYADSSQEHPSNSIIVYDGTRTGLAKAVGVAKALDIPTANIKANDGTYPTDTDITVVLGTDQAPKR</sequence>
<feature type="domain" description="Cell envelope-related transcriptional attenuator" evidence="4">
    <location>
        <begin position="209"/>
        <end position="356"/>
    </location>
</feature>
<feature type="compositionally biased region" description="Acidic residues" evidence="2">
    <location>
        <begin position="22"/>
        <end position="37"/>
    </location>
</feature>
<feature type="compositionally biased region" description="Basic and acidic residues" evidence="2">
    <location>
        <begin position="62"/>
        <end position="73"/>
    </location>
</feature>
<feature type="compositionally biased region" description="Low complexity" evidence="2">
    <location>
        <begin position="38"/>
        <end position="61"/>
    </location>
</feature>
<feature type="region of interest" description="Disordered" evidence="2">
    <location>
        <begin position="1"/>
        <end position="129"/>
    </location>
</feature>
<dbReference type="InterPro" id="IPR004474">
    <property type="entry name" value="LytR_CpsA_psr"/>
</dbReference>
<dbReference type="HOGENOM" id="CLU_016455_3_0_11"/>
<dbReference type="EMBL" id="CP001721">
    <property type="protein sequence ID" value="ACV50623.1"/>
    <property type="molecule type" value="Genomic_DNA"/>
</dbReference>
<dbReference type="Gene3D" id="3.40.630.190">
    <property type="entry name" value="LCP protein"/>
    <property type="match status" value="1"/>
</dbReference>
<dbReference type="PANTHER" id="PTHR33392:SF6">
    <property type="entry name" value="POLYISOPRENYL-TEICHOIC ACID--PEPTIDOGLYCAN TEICHOIC ACID TRANSFERASE TAGU"/>
    <property type="match status" value="1"/>
</dbReference>
<evidence type="ECO:0000256" key="2">
    <source>
        <dbReference type="SAM" id="MobiDB-lite"/>
    </source>
</evidence>
<dbReference type="STRING" id="521095.Apar_0187"/>
<keyword evidence="3" id="KW-1133">Transmembrane helix</keyword>
<proteinExistence type="inferred from homology"/>
<reference evidence="6 7" key="1">
    <citation type="journal article" date="2009" name="Stand. Genomic Sci.">
        <title>Complete genome sequence of Atopobium parvulum type strain (IPP 1246).</title>
        <authorList>
            <person name="Copeland A."/>
            <person name="Sikorski J."/>
            <person name="Lapidus A."/>
            <person name="Nolan M."/>
            <person name="Del Rio T.G."/>
            <person name="Lucas S."/>
            <person name="Chen F."/>
            <person name="Tice H."/>
            <person name="Pitluck S."/>
            <person name="Cheng J.F."/>
            <person name="Pukall R."/>
            <person name="Chertkov O."/>
            <person name="Brettin T."/>
            <person name="Han C."/>
            <person name="Detter J.C."/>
            <person name="Kuske C."/>
            <person name="Bruce D."/>
            <person name="Goodwin L."/>
            <person name="Ivanova N."/>
            <person name="Mavromatis K."/>
            <person name="Mikhailova N."/>
            <person name="Chen A."/>
            <person name="Palaniappan K."/>
            <person name="Chain P."/>
            <person name="Rohde M."/>
            <person name="Goker M."/>
            <person name="Bristow J."/>
            <person name="Eisen J.A."/>
            <person name="Markowitz V."/>
            <person name="Hugenholtz P."/>
            <person name="Kyrpides N.C."/>
            <person name="Klenk H.P."/>
            <person name="Detter J.C."/>
        </authorList>
    </citation>
    <scope>NUCLEOTIDE SEQUENCE [LARGE SCALE GENOMIC DNA]</scope>
    <source>
        <strain evidence="7">ATCC 33793 / DSM 20469 / CCUG 32760 / JCM 10300 / KCTC 3663 / VPI 0546 / 1246</strain>
    </source>
</reference>
<keyword evidence="7" id="KW-1185">Reference proteome</keyword>
<dbReference type="NCBIfam" id="TIGR00350">
    <property type="entry name" value="lytR_cpsA_psr"/>
    <property type="match status" value="1"/>
</dbReference>
<protein>
    <submittedName>
        <fullName evidence="6">Cell envelope-related transcriptional attenuator</fullName>
    </submittedName>
</protein>
<name>C8W935_LANP1</name>
<dbReference type="eggNOG" id="COG1316">
    <property type="taxonomic scope" value="Bacteria"/>
</dbReference>
<dbReference type="Gene3D" id="3.30.70.2390">
    <property type="match status" value="1"/>
</dbReference>
<dbReference type="PANTHER" id="PTHR33392">
    <property type="entry name" value="POLYISOPRENYL-TEICHOIC ACID--PEPTIDOGLYCAN TEICHOIC ACID TRANSFERASE TAGU"/>
    <property type="match status" value="1"/>
</dbReference>
<keyword evidence="3" id="KW-0812">Transmembrane</keyword>
<dbReference type="RefSeq" id="WP_012808283.1">
    <property type="nucleotide sequence ID" value="NC_013203.1"/>
</dbReference>
<dbReference type="Proteomes" id="UP000000960">
    <property type="component" value="Chromosome"/>
</dbReference>
<organism evidence="6 7">
    <name type="scientific">Lancefieldella parvula (strain ATCC 33793 / DSM 20469 / CCUG 32760 / JCM 10300 / KCTC 3663 / VPI 0546 / 1246)</name>
    <name type="common">Atopobium parvulum</name>
    <dbReference type="NCBI Taxonomy" id="521095"/>
    <lineage>
        <taxon>Bacteria</taxon>
        <taxon>Bacillati</taxon>
        <taxon>Actinomycetota</taxon>
        <taxon>Coriobacteriia</taxon>
        <taxon>Coriobacteriales</taxon>
        <taxon>Atopobiaceae</taxon>
        <taxon>Lancefieldella</taxon>
    </lineage>
</organism>
<evidence type="ECO:0000259" key="4">
    <source>
        <dbReference type="Pfam" id="PF03816"/>
    </source>
</evidence>
<keyword evidence="3" id="KW-0472">Membrane</keyword>
<accession>C8W935</accession>
<dbReference type="OrthoDB" id="9782542at2"/>
<evidence type="ECO:0000259" key="5">
    <source>
        <dbReference type="Pfam" id="PF13399"/>
    </source>
</evidence>
<dbReference type="KEGG" id="apv:Apar_0187"/>
<dbReference type="Pfam" id="PF03816">
    <property type="entry name" value="LytR_cpsA_psr"/>
    <property type="match status" value="1"/>
</dbReference>
<dbReference type="InterPro" id="IPR027381">
    <property type="entry name" value="LytR/CpsA/Psr_C"/>
</dbReference>
<dbReference type="AlphaFoldDB" id="C8W935"/>
<feature type="domain" description="LytR/CpsA/Psr regulator C-terminal" evidence="5">
    <location>
        <begin position="472"/>
        <end position="558"/>
    </location>
</feature>
<gene>
    <name evidence="6" type="ordered locus">Apar_0187</name>
</gene>
<evidence type="ECO:0000313" key="6">
    <source>
        <dbReference type="EMBL" id="ACV50623.1"/>
    </source>
</evidence>
<dbReference type="InterPro" id="IPR050922">
    <property type="entry name" value="LytR/CpsA/Psr_CW_biosynth"/>
</dbReference>
<comment type="similarity">
    <text evidence="1">Belongs to the LytR/CpsA/Psr (LCP) family.</text>
</comment>
<dbReference type="GeneID" id="84805728"/>
<evidence type="ECO:0000256" key="3">
    <source>
        <dbReference type="SAM" id="Phobius"/>
    </source>
</evidence>